<dbReference type="PANTHER" id="PTHR46230">
    <property type="match status" value="1"/>
</dbReference>
<evidence type="ECO:0000313" key="3">
    <source>
        <dbReference type="EMBL" id="SMX50508.1"/>
    </source>
</evidence>
<organism evidence="3 4">
    <name type="scientific">Maliponia aquimaris</name>
    <dbReference type="NCBI Taxonomy" id="1673631"/>
    <lineage>
        <taxon>Bacteria</taxon>
        <taxon>Pseudomonadati</taxon>
        <taxon>Pseudomonadota</taxon>
        <taxon>Alphaproteobacteria</taxon>
        <taxon>Rhodobacterales</taxon>
        <taxon>Paracoccaceae</taxon>
        <taxon>Maliponia</taxon>
    </lineage>
</organism>
<dbReference type="PIRSF" id="PIRSF003113">
    <property type="entry name" value="BolA"/>
    <property type="match status" value="1"/>
</dbReference>
<feature type="region of interest" description="Disordered" evidence="2">
    <location>
        <begin position="21"/>
        <end position="42"/>
    </location>
</feature>
<dbReference type="Gene3D" id="3.30.300.90">
    <property type="entry name" value="BolA-like"/>
    <property type="match status" value="1"/>
</dbReference>
<sequence length="85" mass="9256">MSRADDIRIKLEAAFQPTQLEVRNDSARHSGHAGDDGSGESHFHVTLRAPAFQGQSRIARHRAVHAALGPELVREIHALALDIDG</sequence>
<dbReference type="Proteomes" id="UP000207598">
    <property type="component" value="Unassembled WGS sequence"/>
</dbReference>
<dbReference type="AlphaFoldDB" id="A0A238L697"/>
<evidence type="ECO:0000313" key="4">
    <source>
        <dbReference type="Proteomes" id="UP000207598"/>
    </source>
</evidence>
<dbReference type="Pfam" id="PF01722">
    <property type="entry name" value="BolA"/>
    <property type="match status" value="1"/>
</dbReference>
<comment type="similarity">
    <text evidence="1">Belongs to the BolA/IbaG family.</text>
</comment>
<evidence type="ECO:0000256" key="2">
    <source>
        <dbReference type="SAM" id="MobiDB-lite"/>
    </source>
</evidence>
<dbReference type="InterPro" id="IPR002634">
    <property type="entry name" value="BolA"/>
</dbReference>
<dbReference type="EMBL" id="FXYF01000023">
    <property type="protein sequence ID" value="SMX50508.1"/>
    <property type="molecule type" value="Genomic_DNA"/>
</dbReference>
<evidence type="ECO:0000256" key="1">
    <source>
        <dbReference type="RuleBase" id="RU003860"/>
    </source>
</evidence>
<dbReference type="SUPFAM" id="SSF82657">
    <property type="entry name" value="BolA-like"/>
    <property type="match status" value="1"/>
</dbReference>
<accession>A0A238L697</accession>
<gene>
    <name evidence="3" type="ORF">MAA8898_04821</name>
</gene>
<dbReference type="RefSeq" id="WP_094023536.1">
    <property type="nucleotide sequence ID" value="NZ_FXYF01000023.1"/>
</dbReference>
<name>A0A238L697_9RHOB</name>
<dbReference type="OrthoDB" id="9811118at2"/>
<reference evidence="3 4" key="1">
    <citation type="submission" date="2017-05" db="EMBL/GenBank/DDBJ databases">
        <authorList>
            <person name="Song R."/>
            <person name="Chenine A.L."/>
            <person name="Ruprecht R.M."/>
        </authorList>
    </citation>
    <scope>NUCLEOTIDE SEQUENCE [LARGE SCALE GENOMIC DNA]</scope>
    <source>
        <strain evidence="3 4">CECT 8898</strain>
    </source>
</reference>
<dbReference type="PANTHER" id="PTHR46230:SF7">
    <property type="entry name" value="BOLA-LIKE PROTEIN 1"/>
    <property type="match status" value="1"/>
</dbReference>
<proteinExistence type="inferred from homology"/>
<keyword evidence="4" id="KW-1185">Reference proteome</keyword>
<feature type="compositionally biased region" description="Basic and acidic residues" evidence="2">
    <location>
        <begin position="22"/>
        <end position="42"/>
    </location>
</feature>
<dbReference type="GO" id="GO:0016226">
    <property type="term" value="P:iron-sulfur cluster assembly"/>
    <property type="evidence" value="ECO:0007669"/>
    <property type="project" value="TreeGrafter"/>
</dbReference>
<dbReference type="InterPro" id="IPR036065">
    <property type="entry name" value="BolA-like_sf"/>
</dbReference>
<protein>
    <submittedName>
        <fullName evidence="3">Transcriptional regulator BolA</fullName>
    </submittedName>
</protein>